<keyword evidence="2 5" id="KW-0479">Metal-binding</keyword>
<protein>
    <recommendedName>
        <fullName evidence="6">Fe2OG dioxygenase domain-containing protein</fullName>
    </recommendedName>
</protein>
<accession>A0A444Y9D6</accession>
<comment type="similarity">
    <text evidence="1 5">Belongs to the iron/ascorbate-dependent oxidoreductase family.</text>
</comment>
<gene>
    <name evidence="7" type="ORF">Ahy_B07g086292</name>
</gene>
<sequence>MFSAKKLAESSSSSSSSSVVGLPSEYVYLKNNSDEKYIILDDEEAQNITIPTIDFSQLISSNSSDRSKAIQQLGHACTHWGFFMLINHGVSETLREELLRASQSFYDLPEQDRKQYEGGNILDPIKCGTSFNVNVEKNLLWRDYLKCHVHPRFHAPLKPTGFSKIIETYCKTSREIVGELLKGISISLGQEENYIHKVINYESGFQIFVINFYPPCPKPELAMGLPPHSDHGLLSLLLQNDLQGLQVLHNCKWIPIQPLPNSFLVNTGDHMEILTNGKYKSNIHRAIVNNKGTRITIGAAHGPPLDDTFGPATQLLGEHDLPLYQAIKYRDYMNLQQSNALDNKSCLDHVRI</sequence>
<name>A0A444Y9D6_ARAHY</name>
<evidence type="ECO:0000256" key="2">
    <source>
        <dbReference type="ARBA" id="ARBA00022723"/>
    </source>
</evidence>
<feature type="domain" description="Fe2OG dioxygenase" evidence="6">
    <location>
        <begin position="203"/>
        <end position="303"/>
    </location>
</feature>
<dbReference type="InterPro" id="IPR027443">
    <property type="entry name" value="IPNS-like_sf"/>
</dbReference>
<evidence type="ECO:0000256" key="4">
    <source>
        <dbReference type="ARBA" id="ARBA00023004"/>
    </source>
</evidence>
<dbReference type="GO" id="GO:0046872">
    <property type="term" value="F:metal ion binding"/>
    <property type="evidence" value="ECO:0007669"/>
    <property type="project" value="UniProtKB-KW"/>
</dbReference>
<dbReference type="Pfam" id="PF03171">
    <property type="entry name" value="2OG-FeII_Oxy"/>
    <property type="match status" value="1"/>
</dbReference>
<proteinExistence type="inferred from homology"/>
<comment type="caution">
    <text evidence="7">The sequence shown here is derived from an EMBL/GenBank/DDBJ whole genome shotgun (WGS) entry which is preliminary data.</text>
</comment>
<dbReference type="STRING" id="3818.A0A444Y9D6"/>
<dbReference type="Gramene" id="arahy.Tifrunner.gnm2.ann2.Ah17g242400.1">
    <property type="protein sequence ID" value="arahy.Tifrunner.gnm2.ann2.Ah17g242400.1-CDS"/>
    <property type="gene ID" value="arahy.Tifrunner.gnm2.ann2.Ah17g242400"/>
</dbReference>
<keyword evidence="3" id="KW-0847">Vitamin C</keyword>
<dbReference type="PROSITE" id="PS51471">
    <property type="entry name" value="FE2OG_OXY"/>
    <property type="match status" value="1"/>
</dbReference>
<dbReference type="Proteomes" id="UP000289738">
    <property type="component" value="Chromosome B07"/>
</dbReference>
<keyword evidence="4 5" id="KW-0408">Iron</keyword>
<dbReference type="InterPro" id="IPR026992">
    <property type="entry name" value="DIOX_N"/>
</dbReference>
<evidence type="ECO:0000259" key="6">
    <source>
        <dbReference type="PROSITE" id="PS51471"/>
    </source>
</evidence>
<dbReference type="Pfam" id="PF14226">
    <property type="entry name" value="DIOX_N"/>
    <property type="match status" value="1"/>
</dbReference>
<dbReference type="SMR" id="A0A444Y9D6"/>
<evidence type="ECO:0000256" key="1">
    <source>
        <dbReference type="ARBA" id="ARBA00008056"/>
    </source>
</evidence>
<keyword evidence="8" id="KW-1185">Reference proteome</keyword>
<dbReference type="SUPFAM" id="SSF51197">
    <property type="entry name" value="Clavaminate synthase-like"/>
    <property type="match status" value="1"/>
</dbReference>
<evidence type="ECO:0000313" key="8">
    <source>
        <dbReference type="Proteomes" id="UP000289738"/>
    </source>
</evidence>
<dbReference type="GO" id="GO:0031418">
    <property type="term" value="F:L-ascorbic acid binding"/>
    <property type="evidence" value="ECO:0007669"/>
    <property type="project" value="UniProtKB-KW"/>
</dbReference>
<dbReference type="OrthoDB" id="288590at2759"/>
<organism evidence="7 8">
    <name type="scientific">Arachis hypogaea</name>
    <name type="common">Peanut</name>
    <dbReference type="NCBI Taxonomy" id="3818"/>
    <lineage>
        <taxon>Eukaryota</taxon>
        <taxon>Viridiplantae</taxon>
        <taxon>Streptophyta</taxon>
        <taxon>Embryophyta</taxon>
        <taxon>Tracheophyta</taxon>
        <taxon>Spermatophyta</taxon>
        <taxon>Magnoliopsida</taxon>
        <taxon>eudicotyledons</taxon>
        <taxon>Gunneridae</taxon>
        <taxon>Pentapetalae</taxon>
        <taxon>rosids</taxon>
        <taxon>fabids</taxon>
        <taxon>Fabales</taxon>
        <taxon>Fabaceae</taxon>
        <taxon>Papilionoideae</taxon>
        <taxon>50 kb inversion clade</taxon>
        <taxon>dalbergioids sensu lato</taxon>
        <taxon>Dalbergieae</taxon>
        <taxon>Pterocarpus clade</taxon>
        <taxon>Arachis</taxon>
    </lineage>
</organism>
<keyword evidence="5" id="KW-0560">Oxidoreductase</keyword>
<dbReference type="GO" id="GO:0016491">
    <property type="term" value="F:oxidoreductase activity"/>
    <property type="evidence" value="ECO:0007669"/>
    <property type="project" value="UniProtKB-KW"/>
</dbReference>
<dbReference type="EMBL" id="SDMP01000017">
    <property type="protein sequence ID" value="RYQ98554.1"/>
    <property type="molecule type" value="Genomic_DNA"/>
</dbReference>
<dbReference type="InterPro" id="IPR005123">
    <property type="entry name" value="Oxoglu/Fe-dep_dioxygenase_dom"/>
</dbReference>
<dbReference type="InterPro" id="IPR050295">
    <property type="entry name" value="Plant_2OG-oxidoreductases"/>
</dbReference>
<dbReference type="Gene3D" id="2.60.120.330">
    <property type="entry name" value="B-lactam Antibiotic, Isopenicillin N Synthase, Chain"/>
    <property type="match status" value="1"/>
</dbReference>
<dbReference type="AlphaFoldDB" id="A0A444Y9D6"/>
<evidence type="ECO:0000313" key="7">
    <source>
        <dbReference type="EMBL" id="RYQ98554.1"/>
    </source>
</evidence>
<dbReference type="PANTHER" id="PTHR47991">
    <property type="entry name" value="OXOGLUTARATE/IRON-DEPENDENT DIOXYGENASE"/>
    <property type="match status" value="1"/>
</dbReference>
<evidence type="ECO:0000256" key="5">
    <source>
        <dbReference type="RuleBase" id="RU003682"/>
    </source>
</evidence>
<reference evidence="7 8" key="1">
    <citation type="submission" date="2019-01" db="EMBL/GenBank/DDBJ databases">
        <title>Sequencing of cultivated peanut Arachis hypogaea provides insights into genome evolution and oil improvement.</title>
        <authorList>
            <person name="Chen X."/>
        </authorList>
    </citation>
    <scope>NUCLEOTIDE SEQUENCE [LARGE SCALE GENOMIC DNA]</scope>
    <source>
        <strain evidence="8">cv. Fuhuasheng</strain>
        <tissue evidence="7">Leaves</tissue>
    </source>
</reference>
<evidence type="ECO:0000256" key="3">
    <source>
        <dbReference type="ARBA" id="ARBA00022896"/>
    </source>
</evidence>
<dbReference type="InterPro" id="IPR044861">
    <property type="entry name" value="IPNS-like_FE2OG_OXY"/>
</dbReference>